<keyword evidence="5" id="KW-0375">Hydrogen ion transport</keyword>
<dbReference type="PANTHER" id="PTHR12441">
    <property type="entry name" value="ATP SYNTHASE COUPLING FACTOR 6, MITOCHONDRIAL"/>
    <property type="match status" value="1"/>
</dbReference>
<evidence type="ECO:0000256" key="7">
    <source>
        <dbReference type="ARBA" id="ARBA00023065"/>
    </source>
</evidence>
<dbReference type="GO" id="GO:0015986">
    <property type="term" value="P:proton motive force-driven ATP synthesis"/>
    <property type="evidence" value="ECO:0007669"/>
    <property type="project" value="InterPro"/>
</dbReference>
<dbReference type="Gene3D" id="1.10.246.110">
    <property type="entry name" value="Mitochondrial ATP synthase-coupling factor 6"/>
    <property type="match status" value="1"/>
</dbReference>
<evidence type="ECO:0000256" key="13">
    <source>
        <dbReference type="ARBA" id="ARBA00073749"/>
    </source>
</evidence>
<dbReference type="GO" id="GO:0045259">
    <property type="term" value="C:proton-transporting ATP synthase complex"/>
    <property type="evidence" value="ECO:0007669"/>
    <property type="project" value="UniProtKB-KW"/>
</dbReference>
<evidence type="ECO:0000256" key="3">
    <source>
        <dbReference type="ARBA" id="ARBA00022448"/>
    </source>
</evidence>
<evidence type="ECO:0000256" key="1">
    <source>
        <dbReference type="ARBA" id="ARBA00004273"/>
    </source>
</evidence>
<keyword evidence="3" id="KW-0813">Transport</keyword>
<keyword evidence="6" id="KW-0999">Mitochondrion inner membrane</keyword>
<comment type="similarity">
    <text evidence="2">Belongs to the eukaryotic ATPase subunit F6 family.</text>
</comment>
<keyword evidence="4" id="KW-0138">CF(0)</keyword>
<dbReference type="GO" id="GO:0005743">
    <property type="term" value="C:mitochondrial inner membrane"/>
    <property type="evidence" value="ECO:0007669"/>
    <property type="project" value="UniProtKB-SubCell"/>
</dbReference>
<dbReference type="InterPro" id="IPR036204">
    <property type="entry name" value="ATP_synth_f6_sf_mt"/>
</dbReference>
<keyword evidence="7" id="KW-0406">Ion transport</keyword>
<evidence type="ECO:0000256" key="4">
    <source>
        <dbReference type="ARBA" id="ARBA00022547"/>
    </source>
</evidence>
<evidence type="ECO:0000256" key="5">
    <source>
        <dbReference type="ARBA" id="ARBA00022781"/>
    </source>
</evidence>
<dbReference type="Ensembl" id="ENSSPAT00000029437.1">
    <property type="protein sequence ID" value="ENSSPAP00000028970.1"/>
    <property type="gene ID" value="ENSSPAG00000021801.1"/>
</dbReference>
<accession>A0A3B5B7B7</accession>
<evidence type="ECO:0000256" key="8">
    <source>
        <dbReference type="ARBA" id="ARBA00023128"/>
    </source>
</evidence>
<comment type="subcellular location">
    <subcellularLocation>
        <location evidence="1">Mitochondrion inner membrane</location>
    </subcellularLocation>
</comment>
<dbReference type="Pfam" id="PF05511">
    <property type="entry name" value="ATP-synt_F6"/>
    <property type="match status" value="1"/>
</dbReference>
<organism evidence="14">
    <name type="scientific">Stegastes partitus</name>
    <name type="common">bicolor damselfish</name>
    <dbReference type="NCBI Taxonomy" id="144197"/>
    <lineage>
        <taxon>Eukaryota</taxon>
        <taxon>Metazoa</taxon>
        <taxon>Chordata</taxon>
        <taxon>Craniata</taxon>
        <taxon>Vertebrata</taxon>
        <taxon>Euteleostomi</taxon>
        <taxon>Actinopterygii</taxon>
        <taxon>Neopterygii</taxon>
        <taxon>Teleostei</taxon>
        <taxon>Neoteleostei</taxon>
        <taxon>Acanthomorphata</taxon>
        <taxon>Ovalentaria</taxon>
        <taxon>Pomacentridae</taxon>
        <taxon>Stegastes</taxon>
    </lineage>
</organism>
<reference evidence="14" key="1">
    <citation type="submission" date="2023-09" db="UniProtKB">
        <authorList>
            <consortium name="Ensembl"/>
        </authorList>
    </citation>
    <scope>IDENTIFICATION</scope>
</reference>
<evidence type="ECO:0000256" key="9">
    <source>
        <dbReference type="ARBA" id="ARBA00023136"/>
    </source>
</evidence>
<keyword evidence="9" id="KW-0472">Membrane</keyword>
<protein>
    <recommendedName>
        <fullName evidence="13">ATP synthase peripheral stalk subunit F6, mitochondrial</fullName>
    </recommendedName>
    <alternativeName>
        <fullName evidence="10">ATP synthase peripheral stalk subunit F6</fullName>
    </alternativeName>
</protein>
<dbReference type="InterPro" id="IPR008387">
    <property type="entry name" value="ATP_synth_f6_mt"/>
</dbReference>
<dbReference type="AlphaFoldDB" id="A0A3B5B7B7"/>
<evidence type="ECO:0000256" key="6">
    <source>
        <dbReference type="ARBA" id="ARBA00022792"/>
    </source>
</evidence>
<evidence type="ECO:0000313" key="14">
    <source>
        <dbReference type="Ensembl" id="ENSSPAP00000028970.1"/>
    </source>
</evidence>
<keyword evidence="8" id="KW-0496">Mitochondrion</keyword>
<dbReference type="FunFam" id="1.10.246.110:FF:000001">
    <property type="entry name" value="ATP synthase-coupling factor 6, mitochondrial"/>
    <property type="match status" value="1"/>
</dbReference>
<evidence type="ECO:0000256" key="2">
    <source>
        <dbReference type="ARBA" id="ARBA00007346"/>
    </source>
</evidence>
<evidence type="ECO:0000256" key="11">
    <source>
        <dbReference type="ARBA" id="ARBA00059339"/>
    </source>
</evidence>
<comment type="function">
    <text evidence="11">Subunit F6, of the mitochondrial membrane ATP synthase complex (F(1)F(0) ATP synthase or Complex V) that produces ATP from ADP in the presence of a proton gradient across the membrane which is generated by electron transport complexes of the respiratory chain. ATP synthase complex consist of a soluble F(1) head domain - the catalytic core - and a membrane F(1) domain - the membrane proton channel. These two domains are linked by a central stalk rotating inside the F(1) region and a stationary peripheral stalk. During catalysis, ATP synthesis in the catalytic domain of F(1) is coupled via a rotary mechanism of the central stalk subunits to proton translocation. In vivo, can only synthesize ATP although its ATP hydrolase activity can be activated artificially in vitro. Part of the complex F(0) domain. Part of the complex F(0) domain and the peripheric stalk, which acts as a stator to hold the catalytic alpha(3)beta(3) subcomplex and subunit a/ATP6 static relative to the rotary elements.</text>
</comment>
<dbReference type="STRING" id="144197.ENSSPAP00000028970"/>
<name>A0A3B5B7B7_9TELE</name>
<sequence length="99" mass="11578">NLNHDLLQLSKLNQTIVGDCCLYVCFSDLDPVQRLFLEKIREYKNLRRLNGGLLEEEPDYKKHLSEETAKLQRLYGGGDLTSFPQFTFTGEREMEEFAF</sequence>
<dbReference type="GO" id="GO:0015078">
    <property type="term" value="F:proton transmembrane transporter activity"/>
    <property type="evidence" value="ECO:0007669"/>
    <property type="project" value="InterPro"/>
</dbReference>
<dbReference type="GeneTree" id="ENSGT00940000176046"/>
<proteinExistence type="inferred from homology"/>
<dbReference type="PANTHER" id="PTHR12441:SF10">
    <property type="entry name" value="ATP SYNTHASE-COUPLING FACTOR 6, MITOCHONDRIAL"/>
    <property type="match status" value="1"/>
</dbReference>
<comment type="subunit">
    <text evidence="12">Component of the ATP synthase complex composed at least of ATP5F1A/subunit alpha, ATP5F1B/subunit beta, ATP5MC1/subunit c (homooctomer), MT-ATP6/subunit a, MT-ATP8/subunit 8, ATP5ME/subunit e, ATP5MF/subunit f, ATP5MG/subunit g, ATP5MK/subunit k, ATP5MJ/subunit j, ATP5F1C/subunit gamma, ATP5F1D/subunit delta, ATP5F1E/subunit epsilon, ATP5PF/subunit F6, ATP5PB/subunit b, ATP5PD/subunit d, ATP5PO/subunit OSCP. ATP synthase complex consists of a soluble F(1) head domain (subunits alpha(3) and beta(3)) - the catalytic core - and a membrane F(0) domain - the membrane proton channel (subunits c, a, 8, e, f, g, k and j). These two domains are linked by a central stalk (subunits gamma, delta, and epsilon) rotating inside the F1 region and a stationary peripheral stalk (subunits F6, b, d, and OSCP).</text>
</comment>
<evidence type="ECO:0000256" key="12">
    <source>
        <dbReference type="ARBA" id="ARBA00064647"/>
    </source>
</evidence>
<dbReference type="SUPFAM" id="SSF111357">
    <property type="entry name" value="Mitochondrial ATP synthase coupling factor 6"/>
    <property type="match status" value="1"/>
</dbReference>
<evidence type="ECO:0000256" key="10">
    <source>
        <dbReference type="ARBA" id="ARBA00029863"/>
    </source>
</evidence>